<dbReference type="RefSeq" id="WP_037438293.1">
    <property type="nucleotide sequence ID" value="NZ_JNFF01000019.1"/>
</dbReference>
<sequence length="133" mass="15048">MKANELRIGNYIATGGFVHKIMAISILQIETAVLEPGSNSIYYRPVFTKCEYLSNGDYYLRLNKSWLLRFGWDQESQSISVNGFESLIVSEDDGKSVRLIDSAGNYLSKSFTYVHELQNLYFALSGEELALKS</sequence>
<accession>A0A081PKI3</accession>
<protein>
    <submittedName>
        <fullName evidence="1">Uncharacterized protein</fullName>
    </submittedName>
</protein>
<dbReference type="EMBL" id="JNFF01000019">
    <property type="protein sequence ID" value="KEQ31206.1"/>
    <property type="molecule type" value="Genomic_DNA"/>
</dbReference>
<dbReference type="AlphaFoldDB" id="A0A081PKI3"/>
<gene>
    <name evidence="1" type="ORF">N180_02860</name>
</gene>
<organism evidence="1 2">
    <name type="scientific">Pedobacter antarcticus 4BY</name>
    <dbReference type="NCBI Taxonomy" id="1358423"/>
    <lineage>
        <taxon>Bacteria</taxon>
        <taxon>Pseudomonadati</taxon>
        <taxon>Bacteroidota</taxon>
        <taxon>Sphingobacteriia</taxon>
        <taxon>Sphingobacteriales</taxon>
        <taxon>Sphingobacteriaceae</taxon>
        <taxon>Pedobacter</taxon>
    </lineage>
</organism>
<keyword evidence="2" id="KW-1185">Reference proteome</keyword>
<dbReference type="Proteomes" id="UP000028007">
    <property type="component" value="Unassembled WGS sequence"/>
</dbReference>
<dbReference type="OrthoDB" id="956134at2"/>
<evidence type="ECO:0000313" key="2">
    <source>
        <dbReference type="Proteomes" id="UP000028007"/>
    </source>
</evidence>
<proteinExistence type="predicted"/>
<reference evidence="1 2" key="1">
    <citation type="journal article" date="1992" name="Int. J. Syst. Bacteriol.">
        <title>Sphingobacterium antarcticus sp. nov. a Psychrotrophic Bacterium from the Soils of Schirmacher Oasis, Antarctica.</title>
        <authorList>
            <person name="Shivaji S."/>
            <person name="Ray M.K."/>
            <person name="Rao N.S."/>
            <person name="Saiserr L."/>
            <person name="Jagannadham M.V."/>
            <person name="Kumar G.S."/>
            <person name="Reddy G."/>
            <person name="Bhargava P.M."/>
        </authorList>
    </citation>
    <scope>NUCLEOTIDE SEQUENCE [LARGE SCALE GENOMIC DNA]</scope>
    <source>
        <strain evidence="1 2">4BY</strain>
    </source>
</reference>
<evidence type="ECO:0000313" key="1">
    <source>
        <dbReference type="EMBL" id="KEQ31206.1"/>
    </source>
</evidence>
<name>A0A081PKI3_9SPHI</name>
<comment type="caution">
    <text evidence="1">The sequence shown here is derived from an EMBL/GenBank/DDBJ whole genome shotgun (WGS) entry which is preliminary data.</text>
</comment>